<comment type="caution">
    <text evidence="1">The sequence shown here is derived from an EMBL/GenBank/DDBJ whole genome shotgun (WGS) entry which is preliminary data.</text>
</comment>
<dbReference type="InterPro" id="IPR009078">
    <property type="entry name" value="Ferritin-like_SF"/>
</dbReference>
<organism evidence="1 2">
    <name type="scientific">Aliibacillus thermotolerans</name>
    <dbReference type="NCBI Taxonomy" id="1834418"/>
    <lineage>
        <taxon>Bacteria</taxon>
        <taxon>Bacillati</taxon>
        <taxon>Bacillota</taxon>
        <taxon>Bacilli</taxon>
        <taxon>Bacillales</taxon>
        <taxon>Bacillaceae</taxon>
        <taxon>Aliibacillus</taxon>
    </lineage>
</organism>
<gene>
    <name evidence="1" type="ORF">ACFPTR_07295</name>
</gene>
<dbReference type="InterPro" id="IPR007814">
    <property type="entry name" value="PaaA_PaaC"/>
</dbReference>
<dbReference type="InterPro" id="IPR012347">
    <property type="entry name" value="Ferritin-like"/>
</dbReference>
<accession>A0ABW0U5H9</accession>
<keyword evidence="2" id="KW-1185">Reference proteome</keyword>
<dbReference type="EMBL" id="JBHSPF010000025">
    <property type="protein sequence ID" value="MFC5628701.1"/>
    <property type="molecule type" value="Genomic_DNA"/>
</dbReference>
<dbReference type="Proteomes" id="UP001596143">
    <property type="component" value="Unassembled WGS sequence"/>
</dbReference>
<dbReference type="Pfam" id="PF05138">
    <property type="entry name" value="PaaA_PaaC"/>
    <property type="match status" value="1"/>
</dbReference>
<dbReference type="Gene3D" id="1.20.1260.10">
    <property type="match status" value="1"/>
</dbReference>
<name>A0ABW0U5H9_9BACI</name>
<reference evidence="2" key="1">
    <citation type="journal article" date="2019" name="Int. J. Syst. Evol. Microbiol.">
        <title>The Global Catalogue of Microorganisms (GCM) 10K type strain sequencing project: providing services to taxonomists for standard genome sequencing and annotation.</title>
        <authorList>
            <consortium name="The Broad Institute Genomics Platform"/>
            <consortium name="The Broad Institute Genome Sequencing Center for Infectious Disease"/>
            <person name="Wu L."/>
            <person name="Ma J."/>
        </authorList>
    </citation>
    <scope>NUCLEOTIDE SEQUENCE [LARGE SCALE GENOMIC DNA]</scope>
    <source>
        <strain evidence="2">CGMCC 1.15790</strain>
    </source>
</reference>
<dbReference type="SUPFAM" id="SSF47240">
    <property type="entry name" value="Ferritin-like"/>
    <property type="match status" value="1"/>
</dbReference>
<evidence type="ECO:0000313" key="1">
    <source>
        <dbReference type="EMBL" id="MFC5628701.1"/>
    </source>
</evidence>
<sequence length="207" mass="23556">MSKDQFINIVETIADNKYVLGDRLVEVGFSGADVESILSAVAMAQGELGHARLLYHWVFDLEGKEGRKPDIKEETGKSFREVREINSLVKLIAGFFTTNVAIDILFDAMMKSGHSDIQSRLNKLYLEHKEHCLFSESWAMKLLNDEGHVPKKFSQDLNDCVSEVEQWFQEVQQSASELKEYLGNENLLERFQSRVQRLKQKGVVASG</sequence>
<evidence type="ECO:0000313" key="2">
    <source>
        <dbReference type="Proteomes" id="UP001596143"/>
    </source>
</evidence>
<proteinExistence type="predicted"/>
<dbReference type="RefSeq" id="WP_270896032.1">
    <property type="nucleotide sequence ID" value="NZ_JBHSPF010000025.1"/>
</dbReference>
<protein>
    <submittedName>
        <fullName evidence="1">Phenylacetic acid catabolic protein</fullName>
    </submittedName>
</protein>